<evidence type="ECO:0000256" key="2">
    <source>
        <dbReference type="ARBA" id="ARBA00023204"/>
    </source>
</evidence>
<dbReference type="AlphaFoldDB" id="A0A0C1JSH2"/>
<dbReference type="GO" id="GO:0005737">
    <property type="term" value="C:cytoplasm"/>
    <property type="evidence" value="ECO:0007669"/>
    <property type="project" value="TreeGrafter"/>
</dbReference>
<keyword evidence="2" id="KW-0234">DNA repair</keyword>
<dbReference type="GO" id="GO:0043916">
    <property type="term" value="F:DNA-7-methylguanine glycosylase activity"/>
    <property type="evidence" value="ECO:0007669"/>
    <property type="project" value="TreeGrafter"/>
</dbReference>
<dbReference type="PANTHER" id="PTHR43003:SF5">
    <property type="entry name" value="DNA-3-METHYLADENINE GLYCOSYLASE"/>
    <property type="match status" value="1"/>
</dbReference>
<keyword evidence="1" id="KW-0227">DNA damage</keyword>
<dbReference type="GO" id="GO:0032993">
    <property type="term" value="C:protein-DNA complex"/>
    <property type="evidence" value="ECO:0007669"/>
    <property type="project" value="TreeGrafter"/>
</dbReference>
<evidence type="ECO:0000313" key="4">
    <source>
        <dbReference type="Proteomes" id="UP000031465"/>
    </source>
</evidence>
<dbReference type="Proteomes" id="UP000031465">
    <property type="component" value="Unassembled WGS sequence"/>
</dbReference>
<evidence type="ECO:0000313" key="3">
    <source>
        <dbReference type="EMBL" id="KIC73446.1"/>
    </source>
</evidence>
<protein>
    <submittedName>
        <fullName evidence="3">Putative DNA-3-methyladenine glycosylase II</fullName>
    </submittedName>
</protein>
<proteinExistence type="predicted"/>
<dbReference type="Gene3D" id="1.10.340.30">
    <property type="entry name" value="Hypothetical protein, domain 2"/>
    <property type="match status" value="1"/>
</dbReference>
<dbReference type="GO" id="GO:0006307">
    <property type="term" value="P:DNA alkylation repair"/>
    <property type="evidence" value="ECO:0007669"/>
    <property type="project" value="TreeGrafter"/>
</dbReference>
<organism evidence="3 4">
    <name type="scientific">Candidatus Protochlamydia amoebophila</name>
    <dbReference type="NCBI Taxonomy" id="362787"/>
    <lineage>
        <taxon>Bacteria</taxon>
        <taxon>Pseudomonadati</taxon>
        <taxon>Chlamydiota</taxon>
        <taxon>Chlamydiia</taxon>
        <taxon>Parachlamydiales</taxon>
        <taxon>Parachlamydiaceae</taxon>
        <taxon>Candidatus Protochlamydia</taxon>
    </lineage>
</organism>
<dbReference type="GO" id="GO:0032131">
    <property type="term" value="F:alkylated DNA binding"/>
    <property type="evidence" value="ECO:0007669"/>
    <property type="project" value="TreeGrafter"/>
</dbReference>
<accession>A0A0C1JSH2</accession>
<dbReference type="PANTHER" id="PTHR43003">
    <property type="entry name" value="DNA-3-METHYLADENINE GLYCOSYLASE"/>
    <property type="match status" value="1"/>
</dbReference>
<gene>
    <name evidence="3" type="primary">alkA</name>
    <name evidence="3" type="ORF">DB44_BG01360</name>
</gene>
<dbReference type="SUPFAM" id="SSF48150">
    <property type="entry name" value="DNA-glycosylase"/>
    <property type="match status" value="1"/>
</dbReference>
<dbReference type="InterPro" id="IPR051912">
    <property type="entry name" value="Alkylbase_DNA_Glycosylase/TA"/>
</dbReference>
<comment type="caution">
    <text evidence="3">The sequence shown here is derived from an EMBL/GenBank/DDBJ whole genome shotgun (WGS) entry which is preliminary data.</text>
</comment>
<reference evidence="3 4" key="1">
    <citation type="journal article" date="2014" name="Mol. Biol. Evol.">
        <title>Massive expansion of Ubiquitination-related gene families within the Chlamydiae.</title>
        <authorList>
            <person name="Domman D."/>
            <person name="Collingro A."/>
            <person name="Lagkouvardos I."/>
            <person name="Gehre L."/>
            <person name="Weinmaier T."/>
            <person name="Rattei T."/>
            <person name="Subtil A."/>
            <person name="Horn M."/>
        </authorList>
    </citation>
    <scope>NUCLEOTIDE SEQUENCE [LARGE SCALE GENOMIC DNA]</scope>
    <source>
        <strain evidence="3 4">EI2</strain>
    </source>
</reference>
<name>A0A0C1JSH2_9BACT</name>
<dbReference type="PATRIC" id="fig|362787.3.peg.555"/>
<dbReference type="GO" id="GO:0008725">
    <property type="term" value="F:DNA-3-methyladenine glycosylase activity"/>
    <property type="evidence" value="ECO:0007669"/>
    <property type="project" value="TreeGrafter"/>
</dbReference>
<dbReference type="EMBL" id="JSAN01000030">
    <property type="protein sequence ID" value="KIC73446.1"/>
    <property type="molecule type" value="Genomic_DNA"/>
</dbReference>
<dbReference type="GO" id="GO:0006285">
    <property type="term" value="P:base-excision repair, AP site formation"/>
    <property type="evidence" value="ECO:0007669"/>
    <property type="project" value="TreeGrafter"/>
</dbReference>
<sequence>MMLRSFIIQILCILFKPKHLNTKLRLLNNLTQKFESSFEENGHIIYSFPETCVIMKCTIKELMALGFSQHKSGTLILIASTIVNEKTFCDLDKLSNEEIIKLLCGIKGIGRWSAEYTLLRGLGKTEILPGDDVAINKSVVNLLKLRKNQILTGLKKLKRNGILMQD</sequence>
<dbReference type="InterPro" id="IPR011257">
    <property type="entry name" value="DNA_glycosylase"/>
</dbReference>
<evidence type="ECO:0000256" key="1">
    <source>
        <dbReference type="ARBA" id="ARBA00022763"/>
    </source>
</evidence>